<accession>A0ABV3HIE0</accession>
<dbReference type="InterPro" id="IPR011050">
    <property type="entry name" value="Pectin_lyase_fold/virulence"/>
</dbReference>
<proteinExistence type="predicted"/>
<gene>
    <name evidence="1" type="ORF">AB0K40_42940</name>
</gene>
<organism evidence="1 2">
    <name type="scientific">Nonomuraea bangladeshensis</name>
    <dbReference type="NCBI Taxonomy" id="404385"/>
    <lineage>
        <taxon>Bacteria</taxon>
        <taxon>Bacillati</taxon>
        <taxon>Actinomycetota</taxon>
        <taxon>Actinomycetes</taxon>
        <taxon>Streptosporangiales</taxon>
        <taxon>Streptosporangiaceae</taxon>
        <taxon>Nonomuraea</taxon>
    </lineage>
</organism>
<protein>
    <recommendedName>
        <fullName evidence="3">Right-handed parallel beta-helix repeat-containing protein</fullName>
    </recommendedName>
</protein>
<evidence type="ECO:0008006" key="3">
    <source>
        <dbReference type="Google" id="ProtNLM"/>
    </source>
</evidence>
<name>A0ABV3HIE0_9ACTN</name>
<reference evidence="1 2" key="1">
    <citation type="submission" date="2024-06" db="EMBL/GenBank/DDBJ databases">
        <title>The Natural Products Discovery Center: Release of the First 8490 Sequenced Strains for Exploring Actinobacteria Biosynthetic Diversity.</title>
        <authorList>
            <person name="Kalkreuter E."/>
            <person name="Kautsar S.A."/>
            <person name="Yang D."/>
            <person name="Bader C.D."/>
            <person name="Teijaro C.N."/>
            <person name="Fluegel L."/>
            <person name="Davis C.M."/>
            <person name="Simpson J.R."/>
            <person name="Lauterbach L."/>
            <person name="Steele A.D."/>
            <person name="Gui C."/>
            <person name="Meng S."/>
            <person name="Li G."/>
            <person name="Viehrig K."/>
            <person name="Ye F."/>
            <person name="Su P."/>
            <person name="Kiefer A.F."/>
            <person name="Nichols A."/>
            <person name="Cepeda A.J."/>
            <person name="Yan W."/>
            <person name="Fan B."/>
            <person name="Jiang Y."/>
            <person name="Adhikari A."/>
            <person name="Zheng C.-J."/>
            <person name="Schuster L."/>
            <person name="Cowan T.M."/>
            <person name="Smanski M.J."/>
            <person name="Chevrette M.G."/>
            <person name="De Carvalho L.P.S."/>
            <person name="Shen B."/>
        </authorList>
    </citation>
    <scope>NUCLEOTIDE SEQUENCE [LARGE SCALE GENOMIC DNA]</scope>
    <source>
        <strain evidence="1 2">NPDC049574</strain>
    </source>
</reference>
<dbReference type="EMBL" id="JBFARM010000017">
    <property type="protein sequence ID" value="MEV4292307.1"/>
    <property type="molecule type" value="Genomic_DNA"/>
</dbReference>
<evidence type="ECO:0000313" key="2">
    <source>
        <dbReference type="Proteomes" id="UP001552427"/>
    </source>
</evidence>
<dbReference type="SUPFAM" id="SSF51126">
    <property type="entry name" value="Pectin lyase-like"/>
    <property type="match status" value="1"/>
</dbReference>
<comment type="caution">
    <text evidence="1">The sequence shown here is derived from an EMBL/GenBank/DDBJ whole genome shotgun (WGS) entry which is preliminary data.</text>
</comment>
<dbReference type="RefSeq" id="WP_364462187.1">
    <property type="nucleotide sequence ID" value="NZ_JBFARM010000017.1"/>
</dbReference>
<keyword evidence="2" id="KW-1185">Reference proteome</keyword>
<sequence length="260" mass="25977">MNAIRNAASGATLNLTPGCTYVLTNSTFNPINTTGLSINKPLTIHGRNSTIQRSATAKFRLFTVNANFTLDRVRLREGDATTSPGGLGGAIAVNSGTTNLDAVLIQKNTATFSGGIGAVSGTVVNVTNSIIQGNSATRNGGGTGNNGRMTVANSVINGNRAGEKGGGIANDGTLAVVQSLITRNEAGTVGGGIANFVPGTVTVTRSLVNSNKATTAPGGIDNENGVGAVVRSAAIVQGNTPTNCSPVPAPSVSPVTGCRN</sequence>
<dbReference type="Proteomes" id="UP001552427">
    <property type="component" value="Unassembled WGS sequence"/>
</dbReference>
<evidence type="ECO:0000313" key="1">
    <source>
        <dbReference type="EMBL" id="MEV4292307.1"/>
    </source>
</evidence>